<evidence type="ECO:0000313" key="5">
    <source>
        <dbReference type="Proteomes" id="UP001431783"/>
    </source>
</evidence>
<sequence length="259" mass="29490">MLGDIASLDLNPLLSAIKLSPNDKVVSIKEVGIADSNFIVVHLIKKIFQNNEKLCFINFHNSLTHYQIVGKKLGYDMSEKISCGQAVVVDMLKMIEEKIYEEDYGFLENKKEFLENIFECIEKRTNDLVQKDSKHTYIIIDDLSHLLDLGLSVEYMTRFISWSCNLTSNNISVVINNHVSSFEISGDLLPRDHILSNTLSYISDLEIEVSPLKTGRSNEVSGIINILRPGEKINKLHYKAFDRGIKTFKPGESLMYLLK</sequence>
<dbReference type="GO" id="GO:0033588">
    <property type="term" value="C:elongator holoenzyme complex"/>
    <property type="evidence" value="ECO:0007669"/>
    <property type="project" value="InterPro"/>
</dbReference>
<dbReference type="CDD" id="cd19495">
    <property type="entry name" value="Elp6"/>
    <property type="match status" value="1"/>
</dbReference>
<protein>
    <recommendedName>
        <fullName evidence="3">Elongator complex protein 6</fullName>
    </recommendedName>
</protein>
<dbReference type="InterPro" id="IPR018627">
    <property type="entry name" value="ELP6"/>
</dbReference>
<dbReference type="InterPro" id="IPR027417">
    <property type="entry name" value="P-loop_NTPase"/>
</dbReference>
<dbReference type="PANTHER" id="PTHR16184">
    <property type="entry name" value="ELONGATOR COMPLEX PROTEIN 6"/>
    <property type="match status" value="1"/>
</dbReference>
<dbReference type="PANTHER" id="PTHR16184:SF6">
    <property type="entry name" value="ELONGATOR COMPLEX PROTEIN 6"/>
    <property type="match status" value="1"/>
</dbReference>
<dbReference type="Proteomes" id="UP001431783">
    <property type="component" value="Unassembled WGS sequence"/>
</dbReference>
<name>A0AAW1URA4_9CUCU</name>
<comment type="caution">
    <text evidence="4">The sequence shown here is derived from an EMBL/GenBank/DDBJ whole genome shotgun (WGS) entry which is preliminary data.</text>
</comment>
<keyword evidence="5" id="KW-1185">Reference proteome</keyword>
<evidence type="ECO:0000256" key="2">
    <source>
        <dbReference type="ARBA" id="ARBA00008837"/>
    </source>
</evidence>
<evidence type="ECO:0000256" key="3">
    <source>
        <dbReference type="ARBA" id="ARBA00020263"/>
    </source>
</evidence>
<proteinExistence type="inferred from homology"/>
<dbReference type="EMBL" id="JARQZJ010000091">
    <property type="protein sequence ID" value="KAK9883723.1"/>
    <property type="molecule type" value="Genomic_DNA"/>
</dbReference>
<dbReference type="GO" id="GO:0002098">
    <property type="term" value="P:tRNA wobble uridine modification"/>
    <property type="evidence" value="ECO:0007669"/>
    <property type="project" value="InterPro"/>
</dbReference>
<evidence type="ECO:0000313" key="4">
    <source>
        <dbReference type="EMBL" id="KAK9883723.1"/>
    </source>
</evidence>
<dbReference type="Pfam" id="PF09807">
    <property type="entry name" value="ELP6"/>
    <property type="match status" value="1"/>
</dbReference>
<dbReference type="AlphaFoldDB" id="A0AAW1URA4"/>
<organism evidence="4 5">
    <name type="scientific">Henosepilachna vigintioctopunctata</name>
    <dbReference type="NCBI Taxonomy" id="420089"/>
    <lineage>
        <taxon>Eukaryota</taxon>
        <taxon>Metazoa</taxon>
        <taxon>Ecdysozoa</taxon>
        <taxon>Arthropoda</taxon>
        <taxon>Hexapoda</taxon>
        <taxon>Insecta</taxon>
        <taxon>Pterygota</taxon>
        <taxon>Neoptera</taxon>
        <taxon>Endopterygota</taxon>
        <taxon>Coleoptera</taxon>
        <taxon>Polyphaga</taxon>
        <taxon>Cucujiformia</taxon>
        <taxon>Coccinelloidea</taxon>
        <taxon>Coccinellidae</taxon>
        <taxon>Epilachninae</taxon>
        <taxon>Epilachnini</taxon>
        <taxon>Henosepilachna</taxon>
    </lineage>
</organism>
<accession>A0AAW1URA4</accession>
<gene>
    <name evidence="4" type="ORF">WA026_001911</name>
</gene>
<evidence type="ECO:0000256" key="1">
    <source>
        <dbReference type="ARBA" id="ARBA00005043"/>
    </source>
</evidence>
<comment type="pathway">
    <text evidence="1">tRNA modification; 5-methoxycarbonylmethyl-2-thiouridine-tRNA biosynthesis.</text>
</comment>
<dbReference type="Gene3D" id="3.40.50.300">
    <property type="entry name" value="P-loop containing nucleotide triphosphate hydrolases"/>
    <property type="match status" value="1"/>
</dbReference>
<reference evidence="4 5" key="1">
    <citation type="submission" date="2023-03" db="EMBL/GenBank/DDBJ databases">
        <title>Genome insight into feeding habits of ladybird beetles.</title>
        <authorList>
            <person name="Li H.-S."/>
            <person name="Huang Y.-H."/>
            <person name="Pang H."/>
        </authorList>
    </citation>
    <scope>NUCLEOTIDE SEQUENCE [LARGE SCALE GENOMIC DNA]</scope>
    <source>
        <strain evidence="4">SYSU_2023b</strain>
        <tissue evidence="4">Whole body</tissue>
    </source>
</reference>
<comment type="similarity">
    <text evidence="2">Belongs to the ELP6 family.</text>
</comment>